<gene>
    <name evidence="9" type="ORF">DERYTH_LOCUS6845</name>
</gene>
<dbReference type="OrthoDB" id="58557at2759"/>
<dbReference type="EMBL" id="CAJVPY010003184">
    <property type="protein sequence ID" value="CAG8584231.1"/>
    <property type="molecule type" value="Genomic_DNA"/>
</dbReference>
<feature type="domain" description="EXPERA" evidence="8">
    <location>
        <begin position="51"/>
        <end position="196"/>
    </location>
</feature>
<evidence type="ECO:0000256" key="7">
    <source>
        <dbReference type="SAM" id="Phobius"/>
    </source>
</evidence>
<feature type="transmembrane region" description="Helical" evidence="7">
    <location>
        <begin position="110"/>
        <end position="132"/>
    </location>
</feature>
<feature type="transmembrane region" description="Helical" evidence="7">
    <location>
        <begin position="54"/>
        <end position="78"/>
    </location>
</feature>
<feature type="transmembrane region" description="Helical" evidence="7">
    <location>
        <begin position="175"/>
        <end position="195"/>
    </location>
</feature>
<dbReference type="InterPro" id="IPR033118">
    <property type="entry name" value="EXPERA"/>
</dbReference>
<feature type="transmembrane region" description="Helical" evidence="7">
    <location>
        <begin position="144"/>
        <end position="163"/>
    </location>
</feature>
<dbReference type="Pfam" id="PF05241">
    <property type="entry name" value="EBP"/>
    <property type="match status" value="1"/>
</dbReference>
<evidence type="ECO:0000256" key="2">
    <source>
        <dbReference type="ARBA" id="ARBA00008337"/>
    </source>
</evidence>
<organism evidence="9 10">
    <name type="scientific">Dentiscutata erythropus</name>
    <dbReference type="NCBI Taxonomy" id="1348616"/>
    <lineage>
        <taxon>Eukaryota</taxon>
        <taxon>Fungi</taxon>
        <taxon>Fungi incertae sedis</taxon>
        <taxon>Mucoromycota</taxon>
        <taxon>Glomeromycotina</taxon>
        <taxon>Glomeromycetes</taxon>
        <taxon>Diversisporales</taxon>
        <taxon>Gigasporaceae</taxon>
        <taxon>Dentiscutata</taxon>
    </lineage>
</organism>
<evidence type="ECO:0000256" key="6">
    <source>
        <dbReference type="PROSITE-ProRule" id="PRU01087"/>
    </source>
</evidence>
<dbReference type="PROSITE" id="PS51751">
    <property type="entry name" value="EXPERA"/>
    <property type="match status" value="1"/>
</dbReference>
<reference evidence="9" key="1">
    <citation type="submission" date="2021-06" db="EMBL/GenBank/DDBJ databases">
        <authorList>
            <person name="Kallberg Y."/>
            <person name="Tangrot J."/>
            <person name="Rosling A."/>
        </authorList>
    </citation>
    <scope>NUCLEOTIDE SEQUENCE</scope>
    <source>
        <strain evidence="9">MA453B</strain>
    </source>
</reference>
<keyword evidence="4 6" id="KW-1133">Transmembrane helix</keyword>
<proteinExistence type="inferred from homology"/>
<evidence type="ECO:0000259" key="8">
    <source>
        <dbReference type="PROSITE" id="PS51751"/>
    </source>
</evidence>
<evidence type="ECO:0000313" key="10">
    <source>
        <dbReference type="Proteomes" id="UP000789405"/>
    </source>
</evidence>
<dbReference type="Proteomes" id="UP000789405">
    <property type="component" value="Unassembled WGS sequence"/>
</dbReference>
<evidence type="ECO:0000256" key="1">
    <source>
        <dbReference type="ARBA" id="ARBA00004141"/>
    </source>
</evidence>
<name>A0A9N9G4H5_9GLOM</name>
<keyword evidence="10" id="KW-1185">Reference proteome</keyword>
<dbReference type="InterPro" id="IPR007905">
    <property type="entry name" value="EBP"/>
</dbReference>
<dbReference type="GO" id="GO:0016125">
    <property type="term" value="P:sterol metabolic process"/>
    <property type="evidence" value="ECO:0007669"/>
    <property type="project" value="InterPro"/>
</dbReference>
<dbReference type="GO" id="GO:0005783">
    <property type="term" value="C:endoplasmic reticulum"/>
    <property type="evidence" value="ECO:0007669"/>
    <property type="project" value="TreeGrafter"/>
</dbReference>
<dbReference type="AlphaFoldDB" id="A0A9N9G4H5"/>
<keyword evidence="3 6" id="KW-0812">Transmembrane</keyword>
<keyword evidence="5 6" id="KW-0472">Membrane</keyword>
<dbReference type="PANTHER" id="PTHR14207">
    <property type="entry name" value="STEROL ISOMERASE"/>
    <property type="match status" value="1"/>
</dbReference>
<evidence type="ECO:0000256" key="3">
    <source>
        <dbReference type="ARBA" id="ARBA00022692"/>
    </source>
</evidence>
<comment type="caution">
    <text evidence="9">The sequence shown here is derived from an EMBL/GenBank/DDBJ whole genome shotgun (WGS) entry which is preliminary data.</text>
</comment>
<evidence type="ECO:0000313" key="9">
    <source>
        <dbReference type="EMBL" id="CAG8584231.1"/>
    </source>
</evidence>
<dbReference type="PANTHER" id="PTHR14207:SF1">
    <property type="entry name" value="EMOPAMIL-BINDING PROTEIN-LIKE"/>
    <property type="match status" value="1"/>
</dbReference>
<evidence type="ECO:0000256" key="4">
    <source>
        <dbReference type="ARBA" id="ARBA00022989"/>
    </source>
</evidence>
<protein>
    <submittedName>
        <fullName evidence="9">20178_t:CDS:1</fullName>
    </submittedName>
</protein>
<comment type="similarity">
    <text evidence="2">Belongs to the EBP family.</text>
</comment>
<accession>A0A9N9G4H5</accession>
<dbReference type="GO" id="GO:0047750">
    <property type="term" value="F:cholestenol delta-isomerase activity"/>
    <property type="evidence" value="ECO:0007669"/>
    <property type="project" value="InterPro"/>
</dbReference>
<feature type="transmembrane region" description="Helical" evidence="7">
    <location>
        <begin position="20"/>
        <end position="42"/>
    </location>
</feature>
<comment type="subcellular location">
    <subcellularLocation>
        <location evidence="1">Membrane</location>
        <topology evidence="1">Multi-pass membrane protein</topology>
    </subcellularLocation>
</comment>
<evidence type="ECO:0000256" key="5">
    <source>
        <dbReference type="ARBA" id="ARBA00023136"/>
    </source>
</evidence>
<sequence>MTQSTNTFDKTQLDFQQMIISLIFVILLLVVAFIASIIFLPSSQNKAIKKFERFVFIWLTFDALIHLILEGSFIYYSLIDTIEKSQSPLAKLWQEYGKADSRWLHSDATILSVEIPTSIFLGPLAIYILYLLINNNVSRHYWQIIICVCEIYGSWITFCPEWLTGSKKLNTENFVFLWIYLVFFNGLWVVIPSILMRQSWNVIIKNAEIVKKLKDRKLE</sequence>
<dbReference type="GO" id="GO:0016020">
    <property type="term" value="C:membrane"/>
    <property type="evidence" value="ECO:0007669"/>
    <property type="project" value="UniProtKB-SubCell"/>
</dbReference>